<organism evidence="3 4">
    <name type="scientific">Streptomyces caeni</name>
    <dbReference type="NCBI Taxonomy" id="2307231"/>
    <lineage>
        <taxon>Bacteria</taxon>
        <taxon>Bacillati</taxon>
        <taxon>Actinomycetota</taxon>
        <taxon>Actinomycetes</taxon>
        <taxon>Kitasatosporales</taxon>
        <taxon>Streptomycetaceae</taxon>
        <taxon>Streptomyces</taxon>
    </lineage>
</organism>
<dbReference type="InterPro" id="IPR024466">
    <property type="entry name" value="CHP02679_N"/>
</dbReference>
<gene>
    <name evidence="3" type="ORF">ACFSL4_33225</name>
</gene>
<feature type="domain" description="DUF2399" evidence="1">
    <location>
        <begin position="266"/>
        <end position="413"/>
    </location>
</feature>
<evidence type="ECO:0000313" key="3">
    <source>
        <dbReference type="EMBL" id="MFD1662900.1"/>
    </source>
</evidence>
<reference evidence="4" key="1">
    <citation type="journal article" date="2019" name="Int. J. Syst. Evol. Microbiol.">
        <title>The Global Catalogue of Microorganisms (GCM) 10K type strain sequencing project: providing services to taxonomists for standard genome sequencing and annotation.</title>
        <authorList>
            <consortium name="The Broad Institute Genomics Platform"/>
            <consortium name="The Broad Institute Genome Sequencing Center for Infectious Disease"/>
            <person name="Wu L."/>
            <person name="Ma J."/>
        </authorList>
    </citation>
    <scope>NUCLEOTIDE SEQUENCE [LARGE SCALE GENOMIC DNA]</scope>
    <source>
        <strain evidence="4">CGMCC 1.12470</strain>
    </source>
</reference>
<dbReference type="Pfam" id="PF09664">
    <property type="entry name" value="DUF2399"/>
    <property type="match status" value="1"/>
</dbReference>
<accession>A0ABW4IZV2</accession>
<protein>
    <submittedName>
        <fullName evidence="3">TIGR02679 family protein</fullName>
    </submittedName>
</protein>
<dbReference type="Pfam" id="PF11796">
    <property type="entry name" value="DUF3323"/>
    <property type="match status" value="1"/>
</dbReference>
<dbReference type="InterPro" id="IPR013495">
    <property type="entry name" value="CHP02679"/>
</dbReference>
<proteinExistence type="predicted"/>
<dbReference type="EMBL" id="JBHUDX010000108">
    <property type="protein sequence ID" value="MFD1662900.1"/>
    <property type="molecule type" value="Genomic_DNA"/>
</dbReference>
<dbReference type="NCBIfam" id="TIGR02679">
    <property type="entry name" value="TIGR02679 family protein"/>
    <property type="match status" value="1"/>
</dbReference>
<dbReference type="InterPro" id="IPR024465">
    <property type="entry name" value="DUF2399"/>
</dbReference>
<evidence type="ECO:0000313" key="4">
    <source>
        <dbReference type="Proteomes" id="UP001597261"/>
    </source>
</evidence>
<comment type="caution">
    <text evidence="3">The sequence shown here is derived from an EMBL/GenBank/DDBJ whole genome shotgun (WGS) entry which is preliminary data.</text>
</comment>
<feature type="domain" description="Conserved hypothetical protein CHP02679 N terminus" evidence="2">
    <location>
        <begin position="35"/>
        <end position="244"/>
    </location>
</feature>
<dbReference type="Proteomes" id="UP001597261">
    <property type="component" value="Unassembled WGS sequence"/>
</dbReference>
<keyword evidence="4" id="KW-1185">Reference proteome</keyword>
<evidence type="ECO:0000259" key="1">
    <source>
        <dbReference type="Pfam" id="PF09664"/>
    </source>
</evidence>
<sequence>MPTEQHDYEELRGEGWTRLLAAARRKVERTSGALDGEIGLTAPSEAERRTVIGVTGRYRPETAKRLAVPLTALDTYLYDRYGTGLLQTLGRLNGPLRDRPAERADEDARRERILASAGSSRLATESWFAAWLDRLAADGTLTRLLRRGDAPLIDAAVRVLEQLESLPEAPSRILPLPVLAERATGDTKALVPGTPLEQLVLRALAQRTGDEVPSERAGRRALWESAGAIADDLASQVLVLGIRPEGDTVVCDWLRDAADSGIPFRLTLHQLASDPVVPVPGDIFVCENPAVLRAAAAELEAGSVSLVCTEGVPSAACHRLLADAVRAGARLHWRADFDWAGLRITAAAVERHGARPWRMTAADYREALGQGQSTPLGGPPAASPWDPELARAMAESGHAVMEERLLPALLADLTRTHRGPGGPSGWRPARVE</sequence>
<dbReference type="RefSeq" id="WP_381091260.1">
    <property type="nucleotide sequence ID" value="NZ_JBHUDX010000108.1"/>
</dbReference>
<name>A0ABW4IZV2_9ACTN</name>
<evidence type="ECO:0000259" key="2">
    <source>
        <dbReference type="Pfam" id="PF11796"/>
    </source>
</evidence>